<name>A0A4V3DLK3_9GAMM</name>
<feature type="chain" id="PRO_5020746120" description="Carbohydrate binding protein" evidence="1">
    <location>
        <begin position="20"/>
        <end position="199"/>
    </location>
</feature>
<keyword evidence="3" id="KW-1185">Reference proteome</keyword>
<accession>A0A4V3DLK3</accession>
<dbReference type="Proteomes" id="UP000295293">
    <property type="component" value="Unassembled WGS sequence"/>
</dbReference>
<sequence>MPLRTALLLALALAGTASAKEIRLKNAGFEEPATVHDPVGGWRASQHSGEDSYEFTTVGDVFAKGKRSFRLTRLKEQVFGSLDQSIPAAQLAGHKIEYRFQLRSEDVGPQGFHAYINFTAATGDLLQQIRGEDVTGTVDKWKTFTVTTTVPHDVQQVIIGLSLLDKGTVWIDDVSVRTLDDAKPAKPPKPAKGKGIFIP</sequence>
<comment type="caution">
    <text evidence="2">The sequence shown here is derived from an EMBL/GenBank/DDBJ whole genome shotgun (WGS) entry which is preliminary data.</text>
</comment>
<protein>
    <recommendedName>
        <fullName evidence="4">Carbohydrate binding protein</fullName>
    </recommendedName>
</protein>
<proteinExistence type="predicted"/>
<evidence type="ECO:0000256" key="1">
    <source>
        <dbReference type="SAM" id="SignalP"/>
    </source>
</evidence>
<dbReference type="EMBL" id="SNZH01000014">
    <property type="protein sequence ID" value="TDR40024.1"/>
    <property type="molecule type" value="Genomic_DNA"/>
</dbReference>
<evidence type="ECO:0000313" key="2">
    <source>
        <dbReference type="EMBL" id="TDR40024.1"/>
    </source>
</evidence>
<dbReference type="OrthoDB" id="5955989at2"/>
<gene>
    <name evidence="2" type="ORF">DFR29_11476</name>
</gene>
<dbReference type="Gene3D" id="2.60.120.260">
    <property type="entry name" value="Galactose-binding domain-like"/>
    <property type="match status" value="1"/>
</dbReference>
<feature type="signal peptide" evidence="1">
    <location>
        <begin position="1"/>
        <end position="19"/>
    </location>
</feature>
<evidence type="ECO:0000313" key="3">
    <source>
        <dbReference type="Proteomes" id="UP000295293"/>
    </source>
</evidence>
<reference evidence="2 3" key="1">
    <citation type="submission" date="2019-03" db="EMBL/GenBank/DDBJ databases">
        <title>Genomic Encyclopedia of Type Strains, Phase IV (KMG-IV): sequencing the most valuable type-strain genomes for metagenomic binning, comparative biology and taxonomic classification.</title>
        <authorList>
            <person name="Goeker M."/>
        </authorList>
    </citation>
    <scope>NUCLEOTIDE SEQUENCE [LARGE SCALE GENOMIC DNA]</scope>
    <source>
        <strain evidence="2 3">DSM 21667</strain>
    </source>
</reference>
<evidence type="ECO:0008006" key="4">
    <source>
        <dbReference type="Google" id="ProtNLM"/>
    </source>
</evidence>
<dbReference type="RefSeq" id="WP_133820515.1">
    <property type="nucleotide sequence ID" value="NZ_SNZH01000014.1"/>
</dbReference>
<dbReference type="AlphaFoldDB" id="A0A4V3DLK3"/>
<keyword evidence="1" id="KW-0732">Signal</keyword>
<organism evidence="2 3">
    <name type="scientific">Tahibacter aquaticus</name>
    <dbReference type="NCBI Taxonomy" id="520092"/>
    <lineage>
        <taxon>Bacteria</taxon>
        <taxon>Pseudomonadati</taxon>
        <taxon>Pseudomonadota</taxon>
        <taxon>Gammaproteobacteria</taxon>
        <taxon>Lysobacterales</taxon>
        <taxon>Rhodanobacteraceae</taxon>
        <taxon>Tahibacter</taxon>
    </lineage>
</organism>